<reference evidence="2" key="1">
    <citation type="journal article" date="2014" name="Front. Microbiol.">
        <title>High frequency of phylogenetically diverse reductive dehalogenase-homologous genes in deep subseafloor sedimentary metagenomes.</title>
        <authorList>
            <person name="Kawai M."/>
            <person name="Futagami T."/>
            <person name="Toyoda A."/>
            <person name="Takaki Y."/>
            <person name="Nishi S."/>
            <person name="Hori S."/>
            <person name="Arai W."/>
            <person name="Tsubouchi T."/>
            <person name="Morono Y."/>
            <person name="Uchiyama I."/>
            <person name="Ito T."/>
            <person name="Fujiyama A."/>
            <person name="Inagaki F."/>
            <person name="Takami H."/>
        </authorList>
    </citation>
    <scope>NUCLEOTIDE SEQUENCE</scope>
    <source>
        <strain evidence="2">Expedition CK06-06</strain>
    </source>
</reference>
<evidence type="ECO:0000259" key="1">
    <source>
        <dbReference type="Pfam" id="PF08241"/>
    </source>
</evidence>
<feature type="domain" description="Methyltransferase type 11" evidence="1">
    <location>
        <begin position="9"/>
        <end position="56"/>
    </location>
</feature>
<comment type="caution">
    <text evidence="2">The sequence shown here is derived from an EMBL/GenBank/DDBJ whole genome shotgun (WGS) entry which is preliminary data.</text>
</comment>
<dbReference type="AlphaFoldDB" id="X0TT03"/>
<name>X0TT03_9ZZZZ</name>
<dbReference type="EMBL" id="BARS01005824">
    <property type="protein sequence ID" value="GAF79270.1"/>
    <property type="molecule type" value="Genomic_DNA"/>
</dbReference>
<accession>X0TT03</accession>
<organism evidence="2">
    <name type="scientific">marine sediment metagenome</name>
    <dbReference type="NCBI Taxonomy" id="412755"/>
    <lineage>
        <taxon>unclassified sequences</taxon>
        <taxon>metagenomes</taxon>
        <taxon>ecological metagenomes</taxon>
    </lineage>
</organism>
<sequence>MKIGAKGLFIVGDITNLPFRDEVFDGVISLHTIYHVPSDQQYDAFLELFRVLKVDSNAVVVYSWGEHSPLMRPFYLLKRIVRGTGQYFKSLGQDSRLLLSQESQPPKETSLYFCPHTYQWLTKNLSKVVPFDVAVWRSVHPSLLKTLVPNNSLG</sequence>
<dbReference type="InterPro" id="IPR029063">
    <property type="entry name" value="SAM-dependent_MTases_sf"/>
</dbReference>
<feature type="non-terminal residue" evidence="2">
    <location>
        <position position="154"/>
    </location>
</feature>
<dbReference type="Gene3D" id="3.40.50.150">
    <property type="entry name" value="Vaccinia Virus protein VP39"/>
    <property type="match status" value="1"/>
</dbReference>
<evidence type="ECO:0000313" key="2">
    <source>
        <dbReference type="EMBL" id="GAF79270.1"/>
    </source>
</evidence>
<dbReference type="InterPro" id="IPR013216">
    <property type="entry name" value="Methyltransf_11"/>
</dbReference>
<proteinExistence type="predicted"/>
<dbReference type="SUPFAM" id="SSF53335">
    <property type="entry name" value="S-adenosyl-L-methionine-dependent methyltransferases"/>
    <property type="match status" value="1"/>
</dbReference>
<gene>
    <name evidence="2" type="ORF">S01H1_11429</name>
</gene>
<dbReference type="GO" id="GO:0008757">
    <property type="term" value="F:S-adenosylmethionine-dependent methyltransferase activity"/>
    <property type="evidence" value="ECO:0007669"/>
    <property type="project" value="InterPro"/>
</dbReference>
<protein>
    <recommendedName>
        <fullName evidence="1">Methyltransferase type 11 domain-containing protein</fullName>
    </recommendedName>
</protein>
<dbReference type="Pfam" id="PF08241">
    <property type="entry name" value="Methyltransf_11"/>
    <property type="match status" value="1"/>
</dbReference>